<feature type="transmembrane region" description="Helical" evidence="11">
    <location>
        <begin position="191"/>
        <end position="213"/>
    </location>
</feature>
<dbReference type="GO" id="GO:0016020">
    <property type="term" value="C:membrane"/>
    <property type="evidence" value="ECO:0007669"/>
    <property type="project" value="UniProtKB-SubCell"/>
</dbReference>
<sequence>MTSTLPPIVQAVSGAIGSASANALVYPLDLITSRIQLEKSPRRQNPIHILRDIVDHHGLSALYTGLSPDTIATLLSNFFYYYFYSFFRSLVLRKQGSSGKKVKPALSIVQELALGLIAGAASRAISTPLNIVTLRMQNARDEDQSDTSSDESSDVSSDAEDNGSASSLSGVVKDIYEREGLVGFWRGFKTTLLLCLNPSLTLAVYQLCMRVILLPQTRRLRSAGKTAIINPSPGQAFIGGAVASSIASTILYPLILAKIRVQASSTLSDNFLDVLREAYSGKFNERRHHGYGAPLASDDTPSFSDVVKEKVPVEEVYEAQEKAVHEGKGRALHARKARPTGLAAVYQGLEMQILKGFFGQGVTFLVKRRIEQLVVDAYVRRYLRR</sequence>
<dbReference type="HOGENOM" id="CLU_015166_6_3_1"/>
<feature type="region of interest" description="Disordered" evidence="10">
    <location>
        <begin position="140"/>
        <end position="166"/>
    </location>
</feature>
<evidence type="ECO:0000256" key="8">
    <source>
        <dbReference type="PROSITE-ProRule" id="PRU00282"/>
    </source>
</evidence>
<evidence type="ECO:0000313" key="12">
    <source>
        <dbReference type="EMBL" id="EFI95798.1"/>
    </source>
</evidence>
<proteinExistence type="inferred from homology"/>
<organism evidence="13">
    <name type="scientific">Schizophyllum commune (strain H4-8 / FGSC 9210)</name>
    <name type="common">Split gill fungus</name>
    <dbReference type="NCBI Taxonomy" id="578458"/>
    <lineage>
        <taxon>Eukaryota</taxon>
        <taxon>Fungi</taxon>
        <taxon>Dikarya</taxon>
        <taxon>Basidiomycota</taxon>
        <taxon>Agaricomycotina</taxon>
        <taxon>Agaricomycetes</taxon>
        <taxon>Agaricomycetidae</taxon>
        <taxon>Agaricales</taxon>
        <taxon>Schizophyllaceae</taxon>
        <taxon>Schizophyllum</taxon>
    </lineage>
</organism>
<comment type="similarity">
    <text evidence="2 9">Belongs to the mitochondrial carrier (TC 2.A.29) family.</text>
</comment>
<keyword evidence="13" id="KW-1185">Reference proteome</keyword>
<evidence type="ECO:0000256" key="6">
    <source>
        <dbReference type="ARBA" id="ARBA00022989"/>
    </source>
</evidence>
<dbReference type="Pfam" id="PF00153">
    <property type="entry name" value="Mito_carr"/>
    <property type="match status" value="3"/>
</dbReference>
<feature type="non-terminal residue" evidence="12">
    <location>
        <position position="385"/>
    </location>
</feature>
<evidence type="ECO:0000256" key="10">
    <source>
        <dbReference type="SAM" id="MobiDB-lite"/>
    </source>
</evidence>
<dbReference type="PANTHER" id="PTHR45939">
    <property type="entry name" value="PEROXISOMAL MEMBRANE PROTEIN PMP34-RELATED"/>
    <property type="match status" value="1"/>
</dbReference>
<evidence type="ECO:0000313" key="13">
    <source>
        <dbReference type="Proteomes" id="UP000007431"/>
    </source>
</evidence>
<dbReference type="AlphaFoldDB" id="D8QA95"/>
<evidence type="ECO:0000256" key="1">
    <source>
        <dbReference type="ARBA" id="ARBA00004141"/>
    </source>
</evidence>
<dbReference type="VEuPathDB" id="FungiDB:SCHCODRAFT_02749926"/>
<keyword evidence="3 9" id="KW-0813">Transport</keyword>
<dbReference type="KEGG" id="scm:SCHCO_02749926"/>
<dbReference type="InterPro" id="IPR052217">
    <property type="entry name" value="Mito/Peroxisomal_Carrier"/>
</dbReference>
<dbReference type="PROSITE" id="PS50920">
    <property type="entry name" value="SOLCAR"/>
    <property type="match status" value="2"/>
</dbReference>
<keyword evidence="6 11" id="KW-1133">Transmembrane helix</keyword>
<feature type="transmembrane region" description="Helical" evidence="11">
    <location>
        <begin position="61"/>
        <end position="84"/>
    </location>
</feature>
<dbReference type="RefSeq" id="XP_003030701.1">
    <property type="nucleotide sequence ID" value="XM_003030655.1"/>
</dbReference>
<dbReference type="InterPro" id="IPR018108">
    <property type="entry name" value="MCP_transmembrane"/>
</dbReference>
<dbReference type="STRING" id="578458.D8QA95"/>
<reference evidence="12 13" key="1">
    <citation type="journal article" date="2010" name="Nat. Biotechnol.">
        <title>Genome sequence of the model mushroom Schizophyllum commune.</title>
        <authorList>
            <person name="Ohm R.A."/>
            <person name="de Jong J.F."/>
            <person name="Lugones L.G."/>
            <person name="Aerts A."/>
            <person name="Kothe E."/>
            <person name="Stajich J.E."/>
            <person name="de Vries R.P."/>
            <person name="Record E."/>
            <person name="Levasseur A."/>
            <person name="Baker S.E."/>
            <person name="Bartholomew K.A."/>
            <person name="Coutinho P.M."/>
            <person name="Erdmann S."/>
            <person name="Fowler T.J."/>
            <person name="Gathman A.C."/>
            <person name="Lombard V."/>
            <person name="Henrissat B."/>
            <person name="Knabe N."/>
            <person name="Kuees U."/>
            <person name="Lilly W.W."/>
            <person name="Lindquist E."/>
            <person name="Lucas S."/>
            <person name="Magnuson J.K."/>
            <person name="Piumi F."/>
            <person name="Raudaskoski M."/>
            <person name="Salamov A."/>
            <person name="Schmutz J."/>
            <person name="Schwarze F.W.M.R."/>
            <person name="vanKuyk P.A."/>
            <person name="Horton J.S."/>
            <person name="Grigoriev I.V."/>
            <person name="Woesten H.A.B."/>
        </authorList>
    </citation>
    <scope>NUCLEOTIDE SEQUENCE [LARGE SCALE GENOMIC DNA]</scope>
    <source>
        <strain evidence="13">H4-8 / FGSC 9210</strain>
    </source>
</reference>
<evidence type="ECO:0000256" key="5">
    <source>
        <dbReference type="ARBA" id="ARBA00022737"/>
    </source>
</evidence>
<evidence type="ECO:0000256" key="3">
    <source>
        <dbReference type="ARBA" id="ARBA00022448"/>
    </source>
</evidence>
<dbReference type="Proteomes" id="UP000007431">
    <property type="component" value="Unassembled WGS sequence"/>
</dbReference>
<protein>
    <recommendedName>
        <fullName evidence="14">Mitochondrial carrier protein</fullName>
    </recommendedName>
</protein>
<evidence type="ECO:0008006" key="14">
    <source>
        <dbReference type="Google" id="ProtNLM"/>
    </source>
</evidence>
<name>D8QA95_SCHCM</name>
<evidence type="ECO:0000256" key="9">
    <source>
        <dbReference type="RuleBase" id="RU000488"/>
    </source>
</evidence>
<gene>
    <name evidence="12" type="ORF">SCHCODRAFT_110842</name>
</gene>
<dbReference type="Gene3D" id="1.50.40.10">
    <property type="entry name" value="Mitochondrial carrier domain"/>
    <property type="match status" value="1"/>
</dbReference>
<comment type="subcellular location">
    <subcellularLocation>
        <location evidence="1">Membrane</location>
        <topology evidence="1">Multi-pass membrane protein</topology>
    </subcellularLocation>
</comment>
<evidence type="ECO:0000256" key="7">
    <source>
        <dbReference type="ARBA" id="ARBA00023136"/>
    </source>
</evidence>
<dbReference type="SUPFAM" id="SSF103506">
    <property type="entry name" value="Mitochondrial carrier"/>
    <property type="match status" value="1"/>
</dbReference>
<feature type="repeat" description="Solcar" evidence="8">
    <location>
        <begin position="5"/>
        <end position="90"/>
    </location>
</feature>
<dbReference type="InterPro" id="IPR023395">
    <property type="entry name" value="MCP_dom_sf"/>
</dbReference>
<evidence type="ECO:0000256" key="11">
    <source>
        <dbReference type="SAM" id="Phobius"/>
    </source>
</evidence>
<keyword evidence="5" id="KW-0677">Repeat</keyword>
<dbReference type="EMBL" id="GL377308">
    <property type="protein sequence ID" value="EFI95798.1"/>
    <property type="molecule type" value="Genomic_DNA"/>
</dbReference>
<dbReference type="eggNOG" id="KOG0769">
    <property type="taxonomic scope" value="Eukaryota"/>
</dbReference>
<feature type="transmembrane region" description="Helical" evidence="11">
    <location>
        <begin position="234"/>
        <end position="255"/>
    </location>
</feature>
<evidence type="ECO:0000256" key="2">
    <source>
        <dbReference type="ARBA" id="ARBA00006375"/>
    </source>
</evidence>
<dbReference type="OMA" id="FYNYLRP"/>
<feature type="compositionally biased region" description="Acidic residues" evidence="10">
    <location>
        <begin position="143"/>
        <end position="161"/>
    </location>
</feature>
<dbReference type="GO" id="GO:0015217">
    <property type="term" value="F:ADP transmembrane transporter activity"/>
    <property type="evidence" value="ECO:0007669"/>
    <property type="project" value="TreeGrafter"/>
</dbReference>
<dbReference type="InParanoid" id="D8QA95"/>
<dbReference type="OrthoDB" id="18574at2759"/>
<evidence type="ECO:0000256" key="4">
    <source>
        <dbReference type="ARBA" id="ARBA00022692"/>
    </source>
</evidence>
<keyword evidence="7 8" id="KW-0472">Membrane</keyword>
<dbReference type="PANTHER" id="PTHR45939:SF2">
    <property type="entry name" value="CARRIER PROTEIN, PUTATIVE (AFU_ORTHOLOGUE AFUA_2G13870)-RELATED"/>
    <property type="match status" value="1"/>
</dbReference>
<dbReference type="GeneID" id="9592441"/>
<keyword evidence="4 8" id="KW-0812">Transmembrane</keyword>
<feature type="repeat" description="Solcar" evidence="8">
    <location>
        <begin position="106"/>
        <end position="211"/>
    </location>
</feature>
<accession>D8QA95</accession>